<sequence>SILSQHPNIENAESTPIPIPSIPSLKLSQPTSSISNKFQIPTTFTAHRPNPVSNPNNSSNADALLPVENTFVAKSQPTTAATTTNVMASSSIHSDIPPNVVIPMPMPFGSPPGNGLSFPFNNASYNRLIDEARTQSIPQGDSGVNAILQQAQSQLGRGGRR</sequence>
<evidence type="ECO:0000313" key="2">
    <source>
        <dbReference type="EMBL" id="CAG8585279.1"/>
    </source>
</evidence>
<dbReference type="OrthoDB" id="9909019at2759"/>
<comment type="caution">
    <text evidence="2">The sequence shown here is derived from an EMBL/GenBank/DDBJ whole genome shotgun (WGS) entry which is preliminary data.</text>
</comment>
<feature type="region of interest" description="Disordered" evidence="1">
    <location>
        <begin position="1"/>
        <end position="30"/>
    </location>
</feature>
<proteinExistence type="predicted"/>
<organism evidence="2 3">
    <name type="scientific">Racocetra fulgida</name>
    <dbReference type="NCBI Taxonomy" id="60492"/>
    <lineage>
        <taxon>Eukaryota</taxon>
        <taxon>Fungi</taxon>
        <taxon>Fungi incertae sedis</taxon>
        <taxon>Mucoromycota</taxon>
        <taxon>Glomeromycotina</taxon>
        <taxon>Glomeromycetes</taxon>
        <taxon>Diversisporales</taxon>
        <taxon>Gigasporaceae</taxon>
        <taxon>Racocetra</taxon>
    </lineage>
</organism>
<protein>
    <submittedName>
        <fullName evidence="2">14146_t:CDS:1</fullName>
    </submittedName>
</protein>
<feature type="compositionally biased region" description="Polar residues" evidence="1">
    <location>
        <begin position="1"/>
        <end position="13"/>
    </location>
</feature>
<evidence type="ECO:0000256" key="1">
    <source>
        <dbReference type="SAM" id="MobiDB-lite"/>
    </source>
</evidence>
<dbReference type="Proteomes" id="UP000789396">
    <property type="component" value="Unassembled WGS sequence"/>
</dbReference>
<evidence type="ECO:0000313" key="3">
    <source>
        <dbReference type="Proteomes" id="UP000789396"/>
    </source>
</evidence>
<dbReference type="EMBL" id="CAJVPZ010007356">
    <property type="protein sequence ID" value="CAG8585279.1"/>
    <property type="molecule type" value="Genomic_DNA"/>
</dbReference>
<gene>
    <name evidence="2" type="ORF">RFULGI_LOCUS6015</name>
</gene>
<accession>A0A9N9G6Q3</accession>
<keyword evidence="3" id="KW-1185">Reference proteome</keyword>
<reference evidence="2" key="1">
    <citation type="submission" date="2021-06" db="EMBL/GenBank/DDBJ databases">
        <authorList>
            <person name="Kallberg Y."/>
            <person name="Tangrot J."/>
            <person name="Rosling A."/>
        </authorList>
    </citation>
    <scope>NUCLEOTIDE SEQUENCE</scope>
    <source>
        <strain evidence="2">IN212</strain>
    </source>
</reference>
<name>A0A9N9G6Q3_9GLOM</name>
<feature type="non-terminal residue" evidence="2">
    <location>
        <position position="1"/>
    </location>
</feature>
<dbReference type="AlphaFoldDB" id="A0A9N9G6Q3"/>